<organism evidence="18 19">
    <name type="scientific">Hypnocyclicus thermotrophus</name>
    <dbReference type="NCBI Taxonomy" id="1627895"/>
    <lineage>
        <taxon>Bacteria</taxon>
        <taxon>Fusobacteriati</taxon>
        <taxon>Fusobacteriota</taxon>
        <taxon>Fusobacteriia</taxon>
        <taxon>Fusobacteriales</taxon>
        <taxon>Fusobacteriaceae</taxon>
        <taxon>Hypnocyclicus</taxon>
    </lineage>
</organism>
<reference evidence="18 19" key="1">
    <citation type="submission" date="2019-03" db="EMBL/GenBank/DDBJ databases">
        <title>Genomic Encyclopedia of Type Strains, Phase IV (KMG-IV): sequencing the most valuable type-strain genomes for metagenomic binning, comparative biology and taxonomic classification.</title>
        <authorList>
            <person name="Goeker M."/>
        </authorList>
    </citation>
    <scope>NUCLEOTIDE SEQUENCE [LARGE SCALE GENOMIC DNA]</scope>
    <source>
        <strain evidence="18 19">DSM 100055</strain>
    </source>
</reference>
<comment type="function">
    <text evidence="16">Probable transporter of a GTP-driven Fe(2+) uptake system.</text>
</comment>
<dbReference type="GO" id="GO:0015093">
    <property type="term" value="F:ferrous iron transmembrane transporter activity"/>
    <property type="evidence" value="ECO:0007669"/>
    <property type="project" value="UniProtKB-UniRule"/>
</dbReference>
<keyword evidence="6 14" id="KW-0547">Nucleotide-binding</keyword>
<dbReference type="EMBL" id="SOBG01000001">
    <property type="protein sequence ID" value="TDT72369.1"/>
    <property type="molecule type" value="Genomic_DNA"/>
</dbReference>
<feature type="binding site" evidence="15">
    <location>
        <position position="19"/>
    </location>
    <ligand>
        <name>Mg(2+)</name>
        <dbReference type="ChEBI" id="CHEBI:18420"/>
        <label>2</label>
    </ligand>
</feature>
<dbReference type="InterPro" id="IPR050860">
    <property type="entry name" value="FeoB_GTPase"/>
</dbReference>
<keyword evidence="15" id="KW-0460">Magnesium</keyword>
<dbReference type="Gene3D" id="3.40.50.300">
    <property type="entry name" value="P-loop containing nucleotide triphosphate hydrolases"/>
    <property type="match status" value="1"/>
</dbReference>
<keyword evidence="9" id="KW-0406">Ion transport</keyword>
<proteinExistence type="inferred from homology"/>
<evidence type="ECO:0000313" key="19">
    <source>
        <dbReference type="Proteomes" id="UP000294678"/>
    </source>
</evidence>
<feature type="transmembrane region" description="Helical" evidence="16">
    <location>
        <begin position="400"/>
        <end position="417"/>
    </location>
</feature>
<keyword evidence="15" id="KW-0479">Metal-binding</keyword>
<accession>A0AA46I6B0</accession>
<comment type="subcellular location">
    <subcellularLocation>
        <location evidence="16">Cell inner membrane</location>
        <topology evidence="16">Multi-pass membrane protein</topology>
    </subcellularLocation>
    <subcellularLocation>
        <location evidence="1">Cell membrane</location>
        <topology evidence="1">Multi-pass membrane protein</topology>
    </subcellularLocation>
</comment>
<evidence type="ECO:0000256" key="16">
    <source>
        <dbReference type="RuleBase" id="RU362098"/>
    </source>
</evidence>
<evidence type="ECO:0000256" key="9">
    <source>
        <dbReference type="ARBA" id="ARBA00023065"/>
    </source>
</evidence>
<dbReference type="InterPro" id="IPR011640">
    <property type="entry name" value="Fe2_transport_prot_B_C"/>
</dbReference>
<feature type="binding site" evidence="15">
    <location>
        <position position="23"/>
    </location>
    <ligand>
        <name>Mg(2+)</name>
        <dbReference type="ChEBI" id="CHEBI:18420"/>
        <label>2</label>
    </ligand>
</feature>
<dbReference type="AlphaFoldDB" id="A0AA46I6B0"/>
<dbReference type="InterPro" id="IPR041069">
    <property type="entry name" value="FeoB_Cyto"/>
</dbReference>
<evidence type="ECO:0000256" key="2">
    <source>
        <dbReference type="ARBA" id="ARBA00022448"/>
    </source>
</evidence>
<sequence>MIKVAFAGNPNVGKSALINAISGAKLHVGNWPGVTIEKKEAEVIYKNEEFLFVDLPGVYSLSPYSMEEIITRDYIINENPDIVINVVDSTNLERNLYLTTLLKELGKPMILLLNFHDEFEKLNYKLDLDTFEDLIGIKSFFTSAKTKKGIDALLDYCIDLAKTKKEQHHIKYKIKFNNFIEKKLIEVEDILKTSKDFNIFSKQFHLDYMTIKILEKDKHFLEKIENFDINYQKIELIRKELEKEFEEDIETIFTESRYGVIKGILAKTFTTSIKNRLDTTEKIDKIILNQFFGPISFVIIMGLLFSMTFNGSAPLIDYTDQFIADYIGKYIALFLQDTPNWLQSFIVDGIIGGLGGILVFVPLMLFLHFFITLLEESGYMSRIAFIMDRLMKNVGLNGKAFLPMMLGFGCSVPAIYSTRTLEDKNSSKLTALMIPFMSCGARLPVYALFTAAFFGKQAGFIILSIYLIGILTAIIIGSIYKAHKYFKPEEKALLIELPPYRIPSFHAVISSTFRKTGEYIKKAGTIILAMLVILWALMYFPNNGNVESSFVGKFGKTIAPVFKPTGFADRWETVAAIPPGLIAKEIVVGFLGQALQTNTGDEEKEIEYNFINDTKEQIFMLKDAIVDSAKSTIIIDIKGLFTPPSKEELEEQGGNGIITQIQNLWTDSRAKLRAFSYMLFILLTIPCVVTLGAYKQEFGWGILKYVFLIYLIVPYLVSTLVFQIGSLIIR</sequence>
<comment type="similarity">
    <text evidence="16">Belongs to the TRAFAC class TrmE-Era-EngA-EngB-Septin-like GTPase superfamily. FeoB GTPase (TC 9.A.8) family.</text>
</comment>
<dbReference type="PANTHER" id="PTHR43185">
    <property type="entry name" value="FERROUS IRON TRANSPORT PROTEIN B"/>
    <property type="match status" value="1"/>
</dbReference>
<dbReference type="InterPro" id="IPR006073">
    <property type="entry name" value="GTP-bd"/>
</dbReference>
<evidence type="ECO:0000256" key="11">
    <source>
        <dbReference type="ARBA" id="ARBA00023136"/>
    </source>
</evidence>
<feature type="domain" description="FeoB-type G" evidence="17">
    <location>
        <begin position="1"/>
        <end position="163"/>
    </location>
</feature>
<evidence type="ECO:0000313" key="18">
    <source>
        <dbReference type="EMBL" id="TDT72369.1"/>
    </source>
</evidence>
<feature type="binding site" evidence="14">
    <location>
        <begin position="33"/>
        <end position="37"/>
    </location>
    <ligand>
        <name>GTP</name>
        <dbReference type="ChEBI" id="CHEBI:37565"/>
        <label>1</label>
    </ligand>
</feature>
<feature type="binding site" evidence="14">
    <location>
        <begin position="114"/>
        <end position="117"/>
    </location>
    <ligand>
        <name>GTP</name>
        <dbReference type="ChEBI" id="CHEBI:37565"/>
        <label>1</label>
    </ligand>
</feature>
<feature type="transmembrane region" description="Helical" evidence="16">
    <location>
        <begin position="429"/>
        <end position="454"/>
    </location>
</feature>
<keyword evidence="2 16" id="KW-0813">Transport</keyword>
<dbReference type="RefSeq" id="WP_134111960.1">
    <property type="nucleotide sequence ID" value="NZ_SOBG01000001.1"/>
</dbReference>
<dbReference type="GO" id="GO:0005886">
    <property type="term" value="C:plasma membrane"/>
    <property type="evidence" value="ECO:0007669"/>
    <property type="project" value="UniProtKB-SubCell"/>
</dbReference>
<feature type="transmembrane region" description="Helical" evidence="16">
    <location>
        <begin position="460"/>
        <end position="480"/>
    </location>
</feature>
<evidence type="ECO:0000256" key="4">
    <source>
        <dbReference type="ARBA" id="ARBA00022496"/>
    </source>
</evidence>
<feature type="binding site" evidence="15">
    <location>
        <position position="22"/>
    </location>
    <ligand>
        <name>Mg(2+)</name>
        <dbReference type="ChEBI" id="CHEBI:18420"/>
        <label>1</label>
    </ligand>
</feature>
<dbReference type="SUPFAM" id="SSF52540">
    <property type="entry name" value="P-loop containing nucleoside triphosphate hydrolases"/>
    <property type="match status" value="1"/>
</dbReference>
<keyword evidence="3" id="KW-1003">Cell membrane</keyword>
<dbReference type="Pfam" id="PF07670">
    <property type="entry name" value="Gate"/>
    <property type="match status" value="2"/>
</dbReference>
<feature type="transmembrane region" description="Helical" evidence="16">
    <location>
        <begin position="523"/>
        <end position="540"/>
    </location>
</feature>
<feature type="binding site" evidence="14">
    <location>
        <begin position="8"/>
        <end position="15"/>
    </location>
    <ligand>
        <name>GTP</name>
        <dbReference type="ChEBI" id="CHEBI:37565"/>
        <label>1</label>
    </ligand>
</feature>
<gene>
    <name evidence="18" type="ORF">EV215_0169</name>
</gene>
<dbReference type="Pfam" id="PF07664">
    <property type="entry name" value="FeoB_C"/>
    <property type="match status" value="1"/>
</dbReference>
<evidence type="ECO:0000256" key="6">
    <source>
        <dbReference type="ARBA" id="ARBA00022741"/>
    </source>
</evidence>
<keyword evidence="19" id="KW-1185">Reference proteome</keyword>
<feature type="binding site" evidence="14">
    <location>
        <begin position="54"/>
        <end position="57"/>
    </location>
    <ligand>
        <name>GTP</name>
        <dbReference type="ChEBI" id="CHEBI:37565"/>
        <label>1</label>
    </ligand>
</feature>
<dbReference type="Pfam" id="PF02421">
    <property type="entry name" value="FeoB_N"/>
    <property type="match status" value="1"/>
</dbReference>
<evidence type="ECO:0000256" key="5">
    <source>
        <dbReference type="ARBA" id="ARBA00022692"/>
    </source>
</evidence>
<dbReference type="GO" id="GO:0005525">
    <property type="term" value="F:GTP binding"/>
    <property type="evidence" value="ECO:0007669"/>
    <property type="project" value="UniProtKB-KW"/>
</dbReference>
<dbReference type="InterPro" id="IPR003373">
    <property type="entry name" value="Fe2_transport_prot-B"/>
</dbReference>
<dbReference type="PRINTS" id="PR00326">
    <property type="entry name" value="GTP1OBG"/>
</dbReference>
<evidence type="ECO:0000256" key="10">
    <source>
        <dbReference type="ARBA" id="ARBA00023134"/>
    </source>
</evidence>
<keyword evidence="5 16" id="KW-0812">Transmembrane</keyword>
<protein>
    <recommendedName>
        <fullName evidence="12 13">Ferrous iron transport protein B</fullName>
    </recommendedName>
</protein>
<dbReference type="InterPro" id="IPR030389">
    <property type="entry name" value="G_FEOB_dom"/>
</dbReference>
<dbReference type="CDD" id="cd01879">
    <property type="entry name" value="FeoB"/>
    <property type="match status" value="1"/>
</dbReference>
<feature type="transmembrane region" description="Helical" evidence="16">
    <location>
        <begin position="674"/>
        <end position="694"/>
    </location>
</feature>
<dbReference type="PANTHER" id="PTHR43185:SF1">
    <property type="entry name" value="FE(2+) TRANSPORTER FEOB"/>
    <property type="match status" value="1"/>
</dbReference>
<dbReference type="PROSITE" id="PS51711">
    <property type="entry name" value="G_FEOB"/>
    <property type="match status" value="1"/>
</dbReference>
<feature type="transmembrane region" description="Helical" evidence="16">
    <location>
        <begin position="706"/>
        <end position="729"/>
    </location>
</feature>
<evidence type="ECO:0000256" key="1">
    <source>
        <dbReference type="ARBA" id="ARBA00004651"/>
    </source>
</evidence>
<feature type="transmembrane region" description="Helical" evidence="16">
    <location>
        <begin position="345"/>
        <end position="371"/>
    </location>
</feature>
<evidence type="ECO:0000259" key="17">
    <source>
        <dbReference type="PROSITE" id="PS51711"/>
    </source>
</evidence>
<dbReference type="GO" id="GO:0046872">
    <property type="term" value="F:metal ion binding"/>
    <property type="evidence" value="ECO:0007669"/>
    <property type="project" value="UniProtKB-KW"/>
</dbReference>
<keyword evidence="7 16" id="KW-1133">Transmembrane helix</keyword>
<evidence type="ECO:0000256" key="14">
    <source>
        <dbReference type="PIRSR" id="PIRSR603373-1"/>
    </source>
</evidence>
<evidence type="ECO:0000256" key="7">
    <source>
        <dbReference type="ARBA" id="ARBA00022989"/>
    </source>
</evidence>
<comment type="caution">
    <text evidence="18">The sequence shown here is derived from an EMBL/GenBank/DDBJ whole genome shotgun (WGS) entry which is preliminary data.</text>
</comment>
<evidence type="ECO:0000256" key="12">
    <source>
        <dbReference type="ARBA" id="ARBA00031200"/>
    </source>
</evidence>
<feature type="transmembrane region" description="Helical" evidence="16">
    <location>
        <begin position="291"/>
        <end position="309"/>
    </location>
</feature>
<evidence type="ECO:0000256" key="13">
    <source>
        <dbReference type="NCBIfam" id="TIGR00437"/>
    </source>
</evidence>
<name>A0AA46I6B0_9FUSO</name>
<keyword evidence="8 16" id="KW-0408">Iron</keyword>
<dbReference type="Proteomes" id="UP000294678">
    <property type="component" value="Unassembled WGS sequence"/>
</dbReference>
<evidence type="ECO:0000256" key="15">
    <source>
        <dbReference type="PIRSR" id="PIRSR603373-2"/>
    </source>
</evidence>
<keyword evidence="10 14" id="KW-0342">GTP-binding</keyword>
<dbReference type="InterPro" id="IPR027417">
    <property type="entry name" value="P-loop_NTPase"/>
</dbReference>
<evidence type="ECO:0000256" key="8">
    <source>
        <dbReference type="ARBA" id="ARBA00023004"/>
    </source>
</evidence>
<dbReference type="NCBIfam" id="TIGR00437">
    <property type="entry name" value="feoB"/>
    <property type="match status" value="1"/>
</dbReference>
<feature type="binding site" evidence="15">
    <location>
        <position position="20"/>
    </location>
    <ligand>
        <name>Mg(2+)</name>
        <dbReference type="ChEBI" id="CHEBI:18420"/>
        <label>2</label>
    </ligand>
</feature>
<keyword evidence="11 16" id="KW-0472">Membrane</keyword>
<keyword evidence="4 16" id="KW-0410">Iron transport</keyword>
<dbReference type="Gene3D" id="1.10.287.1770">
    <property type="match status" value="1"/>
</dbReference>
<dbReference type="Pfam" id="PF17910">
    <property type="entry name" value="FeoB_Cyto"/>
    <property type="match status" value="1"/>
</dbReference>
<dbReference type="InterPro" id="IPR011642">
    <property type="entry name" value="Gate_dom"/>
</dbReference>
<evidence type="ECO:0000256" key="3">
    <source>
        <dbReference type="ARBA" id="ARBA00022475"/>
    </source>
</evidence>